<reference evidence="2 3" key="1">
    <citation type="submission" date="2014-04" db="EMBL/GenBank/DDBJ databases">
        <authorList>
            <consortium name="DOE Joint Genome Institute"/>
            <person name="Kuo A."/>
            <person name="Girlanda M."/>
            <person name="Perotto S."/>
            <person name="Kohler A."/>
            <person name="Nagy L.G."/>
            <person name="Floudas D."/>
            <person name="Copeland A."/>
            <person name="Barry K.W."/>
            <person name="Cichocki N."/>
            <person name="Veneault-Fourrey C."/>
            <person name="LaButti K."/>
            <person name="Lindquist E.A."/>
            <person name="Lipzen A."/>
            <person name="Lundell T."/>
            <person name="Morin E."/>
            <person name="Murat C."/>
            <person name="Sun H."/>
            <person name="Tunlid A."/>
            <person name="Henrissat B."/>
            <person name="Grigoriev I.V."/>
            <person name="Hibbett D.S."/>
            <person name="Martin F."/>
            <person name="Nordberg H.P."/>
            <person name="Cantor M.N."/>
            <person name="Hua S.X."/>
        </authorList>
    </citation>
    <scope>NUCLEOTIDE SEQUENCE [LARGE SCALE GENOMIC DNA]</scope>
    <source>
        <strain evidence="2 3">MUT 4182</strain>
    </source>
</reference>
<organism evidence="2 3">
    <name type="scientific">Tulasnella calospora MUT 4182</name>
    <dbReference type="NCBI Taxonomy" id="1051891"/>
    <lineage>
        <taxon>Eukaryota</taxon>
        <taxon>Fungi</taxon>
        <taxon>Dikarya</taxon>
        <taxon>Basidiomycota</taxon>
        <taxon>Agaricomycotina</taxon>
        <taxon>Agaricomycetes</taxon>
        <taxon>Cantharellales</taxon>
        <taxon>Tulasnellaceae</taxon>
        <taxon>Tulasnella</taxon>
    </lineage>
</organism>
<evidence type="ECO:0000313" key="3">
    <source>
        <dbReference type="Proteomes" id="UP000054248"/>
    </source>
</evidence>
<feature type="compositionally biased region" description="Low complexity" evidence="1">
    <location>
        <begin position="77"/>
        <end position="87"/>
    </location>
</feature>
<feature type="compositionally biased region" description="Basic and acidic residues" evidence="1">
    <location>
        <begin position="118"/>
        <end position="133"/>
    </location>
</feature>
<dbReference type="HOGENOM" id="CLU_1836589_0_0_1"/>
<dbReference type="AlphaFoldDB" id="A0A0C3LKN5"/>
<dbReference type="OrthoDB" id="3064537at2759"/>
<proteinExistence type="predicted"/>
<evidence type="ECO:0000256" key="1">
    <source>
        <dbReference type="SAM" id="MobiDB-lite"/>
    </source>
</evidence>
<feature type="region of interest" description="Disordered" evidence="1">
    <location>
        <begin position="62"/>
        <end position="140"/>
    </location>
</feature>
<dbReference type="Proteomes" id="UP000054248">
    <property type="component" value="Unassembled WGS sequence"/>
</dbReference>
<accession>A0A0C3LKN5</accession>
<gene>
    <name evidence="2" type="ORF">M407DRAFT_28533</name>
</gene>
<evidence type="ECO:0000313" key="2">
    <source>
        <dbReference type="EMBL" id="KIO21897.1"/>
    </source>
</evidence>
<keyword evidence="3" id="KW-1185">Reference proteome</keyword>
<sequence>MAATARTRQDLHVHCLKQSKTHLFSAEIQQIVVIEALDNEPILTIFNDHNLSVPLIISLPQKRAHKDDDTGNEAKPAKIPTTPKTPTRSGKKPGTSAKPRPIQIKPHPAAKKKNTWVRPDDSPANEEEHHSEGTIESDST</sequence>
<dbReference type="EMBL" id="KN823124">
    <property type="protein sequence ID" value="KIO21897.1"/>
    <property type="molecule type" value="Genomic_DNA"/>
</dbReference>
<name>A0A0C3LKN5_9AGAM</name>
<protein>
    <submittedName>
        <fullName evidence="2">Uncharacterized protein</fullName>
    </submittedName>
</protein>
<reference evidence="3" key="2">
    <citation type="submission" date="2015-01" db="EMBL/GenBank/DDBJ databases">
        <title>Evolutionary Origins and Diversification of the Mycorrhizal Mutualists.</title>
        <authorList>
            <consortium name="DOE Joint Genome Institute"/>
            <consortium name="Mycorrhizal Genomics Consortium"/>
            <person name="Kohler A."/>
            <person name="Kuo A."/>
            <person name="Nagy L.G."/>
            <person name="Floudas D."/>
            <person name="Copeland A."/>
            <person name="Barry K.W."/>
            <person name="Cichocki N."/>
            <person name="Veneault-Fourrey C."/>
            <person name="LaButti K."/>
            <person name="Lindquist E.A."/>
            <person name="Lipzen A."/>
            <person name="Lundell T."/>
            <person name="Morin E."/>
            <person name="Murat C."/>
            <person name="Riley R."/>
            <person name="Ohm R."/>
            <person name="Sun H."/>
            <person name="Tunlid A."/>
            <person name="Henrissat B."/>
            <person name="Grigoriev I.V."/>
            <person name="Hibbett D.S."/>
            <person name="Martin F."/>
        </authorList>
    </citation>
    <scope>NUCLEOTIDE SEQUENCE [LARGE SCALE GENOMIC DNA]</scope>
    <source>
        <strain evidence="3">MUT 4182</strain>
    </source>
</reference>